<dbReference type="EMBL" id="JAVDYB010000001">
    <property type="protein sequence ID" value="MDR7277590.1"/>
    <property type="molecule type" value="Genomic_DNA"/>
</dbReference>
<evidence type="ECO:0000313" key="2">
    <source>
        <dbReference type="Proteomes" id="UP001183643"/>
    </source>
</evidence>
<accession>A0AAE4CDJ7</accession>
<evidence type="ECO:0000313" key="1">
    <source>
        <dbReference type="EMBL" id="MDR7277590.1"/>
    </source>
</evidence>
<reference evidence="1" key="1">
    <citation type="submission" date="2023-07" db="EMBL/GenBank/DDBJ databases">
        <title>Sequencing the genomes of 1000 actinobacteria strains.</title>
        <authorList>
            <person name="Klenk H.-P."/>
        </authorList>
    </citation>
    <scope>NUCLEOTIDE SEQUENCE</scope>
    <source>
        <strain evidence="1">DSM 44707</strain>
    </source>
</reference>
<dbReference type="RefSeq" id="WP_310369979.1">
    <property type="nucleotide sequence ID" value="NZ_JAVDYB010000001.1"/>
</dbReference>
<sequence length="108" mass="11467">MGSRADLAIAKRMAPATVAAYEAVEADLHDAFQYQRPLSLISPAPGPTGFDVRWTTCPDCGSPVLAGTRDPRRYCPAHAPTGPWRHLPAAAAPPCAEQDTLLDMPEAA</sequence>
<organism evidence="1 2">
    <name type="scientific">Catenuloplanes atrovinosus</name>
    <dbReference type="NCBI Taxonomy" id="137266"/>
    <lineage>
        <taxon>Bacteria</taxon>
        <taxon>Bacillati</taxon>
        <taxon>Actinomycetota</taxon>
        <taxon>Actinomycetes</taxon>
        <taxon>Micromonosporales</taxon>
        <taxon>Micromonosporaceae</taxon>
        <taxon>Catenuloplanes</taxon>
    </lineage>
</organism>
<proteinExistence type="predicted"/>
<keyword evidence="2" id="KW-1185">Reference proteome</keyword>
<comment type="caution">
    <text evidence="1">The sequence shown here is derived from an EMBL/GenBank/DDBJ whole genome shotgun (WGS) entry which is preliminary data.</text>
</comment>
<dbReference type="Proteomes" id="UP001183643">
    <property type="component" value="Unassembled WGS sequence"/>
</dbReference>
<gene>
    <name evidence="1" type="ORF">J2S41_004368</name>
</gene>
<name>A0AAE4CDJ7_9ACTN</name>
<dbReference type="AlphaFoldDB" id="A0AAE4CDJ7"/>
<protein>
    <submittedName>
        <fullName evidence="1">Uncharacterized protein</fullName>
    </submittedName>
</protein>